<comment type="caution">
    <text evidence="4">The sequence shown here is derived from an EMBL/GenBank/DDBJ whole genome shotgun (WGS) entry which is preliminary data.</text>
</comment>
<evidence type="ECO:0000313" key="5">
    <source>
        <dbReference type="EMBL" id="KAJ4951928.1"/>
    </source>
</evidence>
<dbReference type="EMBL" id="JAMYWD010000012">
    <property type="protein sequence ID" value="KAJ4951928.1"/>
    <property type="molecule type" value="Genomic_DNA"/>
</dbReference>
<keyword evidence="3" id="KW-0732">Signal</keyword>
<evidence type="ECO:0000256" key="1">
    <source>
        <dbReference type="ARBA" id="ARBA00010049"/>
    </source>
</evidence>
<dbReference type="Pfam" id="PF01190">
    <property type="entry name" value="Pollen_Ole_e_1"/>
    <property type="match status" value="1"/>
</dbReference>
<name>A0A9Q0GKW7_9MAGN</name>
<keyword evidence="6" id="KW-1185">Reference proteome</keyword>
<accession>A0A9Q0GKW7</accession>
<comment type="similarity">
    <text evidence="1">Belongs to the Ole e I family.</text>
</comment>
<gene>
    <name evidence="4" type="ORF">NE237_014171</name>
    <name evidence="5" type="ORF">NE237_028760</name>
</gene>
<feature type="chain" id="PRO_5040654039" evidence="3">
    <location>
        <begin position="20"/>
        <end position="162"/>
    </location>
</feature>
<evidence type="ECO:0000313" key="4">
    <source>
        <dbReference type="EMBL" id="KAJ4945348.1"/>
    </source>
</evidence>
<evidence type="ECO:0000256" key="2">
    <source>
        <dbReference type="ARBA" id="ARBA00023157"/>
    </source>
</evidence>
<dbReference type="AlphaFoldDB" id="A0A9Q0GKW7"/>
<dbReference type="InterPro" id="IPR006041">
    <property type="entry name" value="Pollen_Ole_e1_allergen"/>
</dbReference>
<sequence length="162" mass="17803">MSRVLILLALCFLPAIVNAARPVHPVKNPFVVVGKVFCDTCRCGFETSATTYIHGAQVRVECKDRNTLNVVYHADGVTDATGTYRITVADDHEEELCESTLVSSPQTDCTAKTPGRDRSRVILTNNNGIISNIRNANAMGFMKDSALSGCTQLLKQYQEYDE</sequence>
<dbReference type="PANTHER" id="PTHR31614">
    <property type="entry name" value="PROTEIN DOWNSTREAM OF FLC-RELATED"/>
    <property type="match status" value="1"/>
</dbReference>
<dbReference type="PANTHER" id="PTHR31614:SF5">
    <property type="entry name" value="ALLERGEN-LIKE PROTEIN BRSN20"/>
    <property type="match status" value="1"/>
</dbReference>
<dbReference type="EMBL" id="JAMYWD010001112">
    <property type="protein sequence ID" value="KAJ4945348.1"/>
    <property type="molecule type" value="Genomic_DNA"/>
</dbReference>
<proteinExistence type="inferred from homology"/>
<keyword evidence="2" id="KW-1015">Disulfide bond</keyword>
<protein>
    <submittedName>
        <fullName evidence="4">Uncharacterized protein</fullName>
    </submittedName>
</protein>
<reference evidence="4" key="1">
    <citation type="journal article" date="2023" name="Plant J.">
        <title>The genome of the king protea, Protea cynaroides.</title>
        <authorList>
            <person name="Chang J."/>
            <person name="Duong T.A."/>
            <person name="Schoeman C."/>
            <person name="Ma X."/>
            <person name="Roodt D."/>
            <person name="Barker N."/>
            <person name="Li Z."/>
            <person name="Van de Peer Y."/>
            <person name="Mizrachi E."/>
        </authorList>
    </citation>
    <scope>NUCLEOTIDE SEQUENCE</scope>
    <source>
        <tissue evidence="4">Young leaves</tissue>
    </source>
</reference>
<evidence type="ECO:0000313" key="6">
    <source>
        <dbReference type="Proteomes" id="UP001141806"/>
    </source>
</evidence>
<dbReference type="Proteomes" id="UP001141806">
    <property type="component" value="Unassembled WGS sequence"/>
</dbReference>
<dbReference type="OrthoDB" id="1896520at2759"/>
<feature type="signal peptide" evidence="3">
    <location>
        <begin position="1"/>
        <end position="19"/>
    </location>
</feature>
<evidence type="ECO:0000256" key="3">
    <source>
        <dbReference type="SAM" id="SignalP"/>
    </source>
</evidence>
<organism evidence="4 6">
    <name type="scientific">Protea cynaroides</name>
    <dbReference type="NCBI Taxonomy" id="273540"/>
    <lineage>
        <taxon>Eukaryota</taxon>
        <taxon>Viridiplantae</taxon>
        <taxon>Streptophyta</taxon>
        <taxon>Embryophyta</taxon>
        <taxon>Tracheophyta</taxon>
        <taxon>Spermatophyta</taxon>
        <taxon>Magnoliopsida</taxon>
        <taxon>Proteales</taxon>
        <taxon>Proteaceae</taxon>
        <taxon>Protea</taxon>
    </lineage>
</organism>